<name>A0A645I5N4_9ZZZZ</name>
<proteinExistence type="predicted"/>
<accession>A0A645I5N4</accession>
<protein>
    <submittedName>
        <fullName evidence="1">Uncharacterized protein</fullName>
    </submittedName>
</protein>
<comment type="caution">
    <text evidence="1">The sequence shown here is derived from an EMBL/GenBank/DDBJ whole genome shotgun (WGS) entry which is preliminary data.</text>
</comment>
<dbReference type="AlphaFoldDB" id="A0A645I5N4"/>
<dbReference type="EMBL" id="VSSQ01107453">
    <property type="protein sequence ID" value="MPN46621.1"/>
    <property type="molecule type" value="Genomic_DNA"/>
</dbReference>
<gene>
    <name evidence="1" type="ORF">SDC9_194212</name>
</gene>
<sequence length="90" mass="9855">MGLAQQVSMMMSDVIKEFVFSVAERGLADSQLGSDLTFGEAVRDEAEDLPAIGQDAVQVLQQAGQHKLVHNAVFEGRLFIRDVYAKVAIF</sequence>
<organism evidence="1">
    <name type="scientific">bioreactor metagenome</name>
    <dbReference type="NCBI Taxonomy" id="1076179"/>
    <lineage>
        <taxon>unclassified sequences</taxon>
        <taxon>metagenomes</taxon>
        <taxon>ecological metagenomes</taxon>
    </lineage>
</organism>
<evidence type="ECO:0000313" key="1">
    <source>
        <dbReference type="EMBL" id="MPN46621.1"/>
    </source>
</evidence>
<reference evidence="1" key="1">
    <citation type="submission" date="2019-08" db="EMBL/GenBank/DDBJ databases">
        <authorList>
            <person name="Kucharzyk K."/>
            <person name="Murdoch R.W."/>
            <person name="Higgins S."/>
            <person name="Loffler F."/>
        </authorList>
    </citation>
    <scope>NUCLEOTIDE SEQUENCE</scope>
</reference>